<accession>A0A7C9AIN1</accession>
<keyword evidence="2" id="KW-0812">Transmembrane</keyword>
<feature type="transmembrane region" description="Helical" evidence="2">
    <location>
        <begin position="85"/>
        <end position="107"/>
    </location>
</feature>
<reference evidence="3" key="1">
    <citation type="journal article" date="2013" name="J. Plant Res.">
        <title>Effect of fungi and light on seed germination of three Opuntia species from semiarid lands of central Mexico.</title>
        <authorList>
            <person name="Delgado-Sanchez P."/>
            <person name="Jimenez-Bremont J.F."/>
            <person name="Guerrero-Gonzalez Mde L."/>
            <person name="Flores J."/>
        </authorList>
    </citation>
    <scope>NUCLEOTIDE SEQUENCE</scope>
    <source>
        <tissue evidence="3">Cladode</tissue>
    </source>
</reference>
<evidence type="ECO:0000313" key="3">
    <source>
        <dbReference type="EMBL" id="MBA4669478.1"/>
    </source>
</evidence>
<evidence type="ECO:0000256" key="1">
    <source>
        <dbReference type="SAM" id="MobiDB-lite"/>
    </source>
</evidence>
<proteinExistence type="predicted"/>
<feature type="region of interest" description="Disordered" evidence="1">
    <location>
        <begin position="27"/>
        <end position="54"/>
    </location>
</feature>
<feature type="transmembrane region" description="Helical" evidence="2">
    <location>
        <begin position="113"/>
        <end position="131"/>
    </location>
</feature>
<organism evidence="3">
    <name type="scientific">Opuntia streptacantha</name>
    <name type="common">Prickly pear cactus</name>
    <name type="synonym">Opuntia cardona</name>
    <dbReference type="NCBI Taxonomy" id="393608"/>
    <lineage>
        <taxon>Eukaryota</taxon>
        <taxon>Viridiplantae</taxon>
        <taxon>Streptophyta</taxon>
        <taxon>Embryophyta</taxon>
        <taxon>Tracheophyta</taxon>
        <taxon>Spermatophyta</taxon>
        <taxon>Magnoliopsida</taxon>
        <taxon>eudicotyledons</taxon>
        <taxon>Gunneridae</taxon>
        <taxon>Pentapetalae</taxon>
        <taxon>Caryophyllales</taxon>
        <taxon>Cactineae</taxon>
        <taxon>Cactaceae</taxon>
        <taxon>Opuntioideae</taxon>
        <taxon>Opuntia</taxon>
    </lineage>
</organism>
<dbReference type="AlphaFoldDB" id="A0A7C9AIN1"/>
<sequence length="156" mass="16957">MYSGAGLNRSNANIKDNASRDLCPPLSSDNDCFQTPPNATRTSRPSKKLPPSGGSNFAVVPGNNVEKIDPKSLFTFTHVTFRVSFFFSSSSSITFLIFALSFSIIFFFDIKSLYSSSAFSNIAMTFLFTLFSRFDCSACSLSSSSLALRGSQDAKS</sequence>
<feature type="compositionally biased region" description="Polar residues" evidence="1">
    <location>
        <begin position="27"/>
        <end position="43"/>
    </location>
</feature>
<keyword evidence="2" id="KW-1133">Transmembrane helix</keyword>
<evidence type="ECO:0000256" key="2">
    <source>
        <dbReference type="SAM" id="Phobius"/>
    </source>
</evidence>
<keyword evidence="2" id="KW-0472">Membrane</keyword>
<dbReference type="EMBL" id="GISG01243617">
    <property type="protein sequence ID" value="MBA4669478.1"/>
    <property type="molecule type" value="Transcribed_RNA"/>
</dbReference>
<protein>
    <submittedName>
        <fullName evidence="3">Uncharacterized protein</fullName>
    </submittedName>
</protein>
<reference evidence="3" key="2">
    <citation type="submission" date="2020-07" db="EMBL/GenBank/DDBJ databases">
        <authorList>
            <person name="Vera ALvarez R."/>
            <person name="Arias-Moreno D.M."/>
            <person name="Jimenez-Jacinto V."/>
            <person name="Jimenez-Bremont J.F."/>
            <person name="Swaminathan K."/>
            <person name="Moose S.P."/>
            <person name="Guerrero-Gonzalez M.L."/>
            <person name="Marino-Ramirez L."/>
            <person name="Landsman D."/>
            <person name="Rodriguez-Kessler M."/>
            <person name="Delgado-Sanchez P."/>
        </authorList>
    </citation>
    <scope>NUCLEOTIDE SEQUENCE</scope>
    <source>
        <tissue evidence="3">Cladode</tissue>
    </source>
</reference>
<name>A0A7C9AIN1_OPUST</name>